<evidence type="ECO:0000313" key="2">
    <source>
        <dbReference type="Proteomes" id="UP000663860"/>
    </source>
</evidence>
<sequence>MILIMQADSLGEDIDKLTTLINIIGDLQNAMSQEPERNTQSIKELEKETLKMRTLRDTIRSNLNELKASTANSNAHQRVIENHTKHLTVRFYSEIIRYYTLAVNYKDSCTTRIANEMRLCPNLYYSILSGGLQTIYYEIDKLFEKEHPFWYPKNMPELYGLLADFAGVIDMINKQESDNLTIEHHVNNAPEYF</sequence>
<dbReference type="GO" id="GO:0016192">
    <property type="term" value="P:vesicle-mediated transport"/>
    <property type="evidence" value="ECO:0007669"/>
    <property type="project" value="InterPro"/>
</dbReference>
<evidence type="ECO:0000313" key="1">
    <source>
        <dbReference type="EMBL" id="CAF0716838.1"/>
    </source>
</evidence>
<accession>A0A813MC20</accession>
<organism evidence="1 2">
    <name type="scientific">Adineta steineri</name>
    <dbReference type="NCBI Taxonomy" id="433720"/>
    <lineage>
        <taxon>Eukaryota</taxon>
        <taxon>Metazoa</taxon>
        <taxon>Spiralia</taxon>
        <taxon>Gnathifera</taxon>
        <taxon>Rotifera</taxon>
        <taxon>Eurotatoria</taxon>
        <taxon>Bdelloidea</taxon>
        <taxon>Adinetida</taxon>
        <taxon>Adinetidae</taxon>
        <taxon>Adineta</taxon>
    </lineage>
</organism>
<dbReference type="Proteomes" id="UP000663860">
    <property type="component" value="Unassembled WGS sequence"/>
</dbReference>
<dbReference type="EMBL" id="CAJNOE010000005">
    <property type="protein sequence ID" value="CAF0716838.1"/>
    <property type="molecule type" value="Genomic_DNA"/>
</dbReference>
<proteinExistence type="predicted"/>
<reference evidence="1" key="1">
    <citation type="submission" date="2021-02" db="EMBL/GenBank/DDBJ databases">
        <authorList>
            <person name="Nowell W R."/>
        </authorList>
    </citation>
    <scope>NUCLEOTIDE SEQUENCE</scope>
</reference>
<name>A0A813MC20_9BILA</name>
<dbReference type="AlphaFoldDB" id="A0A813MC20"/>
<comment type="caution">
    <text evidence="1">The sequence shown here is derived from an EMBL/GenBank/DDBJ whole genome shotgun (WGS) entry which is preliminary data.</text>
</comment>
<dbReference type="Gene3D" id="1.20.58.70">
    <property type="match status" value="1"/>
</dbReference>
<dbReference type="SUPFAM" id="SSF47661">
    <property type="entry name" value="t-snare proteins"/>
    <property type="match status" value="1"/>
</dbReference>
<protein>
    <submittedName>
        <fullName evidence="1">Uncharacterized protein</fullName>
    </submittedName>
</protein>
<dbReference type="GO" id="GO:0016020">
    <property type="term" value="C:membrane"/>
    <property type="evidence" value="ECO:0007669"/>
    <property type="project" value="InterPro"/>
</dbReference>
<gene>
    <name evidence="1" type="ORF">IZO911_LOCUS1220</name>
</gene>
<dbReference type="InterPro" id="IPR010989">
    <property type="entry name" value="SNARE"/>
</dbReference>